<organism evidence="2 3">
    <name type="scientific">Pyrolobus fumarii (strain DSM 11204 / 1A)</name>
    <dbReference type="NCBI Taxonomy" id="694429"/>
    <lineage>
        <taxon>Archaea</taxon>
        <taxon>Thermoproteota</taxon>
        <taxon>Thermoprotei</taxon>
        <taxon>Desulfurococcales</taxon>
        <taxon>Pyrodictiaceae</taxon>
        <taxon>Pyrolobus</taxon>
    </lineage>
</organism>
<feature type="transmembrane region" description="Helical" evidence="1">
    <location>
        <begin position="84"/>
        <end position="110"/>
    </location>
</feature>
<dbReference type="Pfam" id="PF04307">
    <property type="entry name" value="YdjM"/>
    <property type="match status" value="1"/>
</dbReference>
<evidence type="ECO:0000313" key="2">
    <source>
        <dbReference type="EMBL" id="AEM38218.1"/>
    </source>
</evidence>
<keyword evidence="1" id="KW-1133">Transmembrane helix</keyword>
<protein>
    <submittedName>
        <fullName evidence="2">Membrane-bound metal-dependent hydrolase</fullName>
    </submittedName>
</protein>
<dbReference type="Proteomes" id="UP000001037">
    <property type="component" value="Chromosome"/>
</dbReference>
<dbReference type="KEGG" id="pfm:Pyrfu_0346"/>
<name>G0EFP7_PYRF1</name>
<dbReference type="STRING" id="694429.Pyrfu_0346"/>
<keyword evidence="3" id="KW-1185">Reference proteome</keyword>
<dbReference type="InterPro" id="IPR007404">
    <property type="entry name" value="YdjM-like"/>
</dbReference>
<keyword evidence="1" id="KW-0472">Membrane</keyword>
<dbReference type="RefSeq" id="WP_014025895.1">
    <property type="nucleotide sequence ID" value="NC_015931.1"/>
</dbReference>
<evidence type="ECO:0000313" key="3">
    <source>
        <dbReference type="Proteomes" id="UP000001037"/>
    </source>
</evidence>
<proteinExistence type="predicted"/>
<gene>
    <name evidence="2" type="ordered locus">Pyrfu_0346</name>
</gene>
<keyword evidence="1" id="KW-0812">Transmembrane</keyword>
<sequence>MRRKTHLSIAAGVVALLAGLLHAHFADFGVALLAALAADEFIDALGHVGRRRAPWTHNLFACLLLPALITAVLNAAWRLVTPLAYPLAAAGTATHLALDALTPAGVWPLWPLSRRRLRGPIHYDDPTANTILTTLGAAAFIVGVSLLAWHAS</sequence>
<dbReference type="InParanoid" id="G0EFP7"/>
<keyword evidence="2" id="KW-0378">Hydrolase</keyword>
<feature type="transmembrane region" description="Helical" evidence="1">
    <location>
        <begin position="130"/>
        <end position="149"/>
    </location>
</feature>
<dbReference type="EMBL" id="CP002838">
    <property type="protein sequence ID" value="AEM38218.1"/>
    <property type="molecule type" value="Genomic_DNA"/>
</dbReference>
<reference evidence="2 3" key="1">
    <citation type="journal article" date="2011" name="Stand. Genomic Sci.">
        <title>Complete genome sequence of the hyperthermophilic chemolithoautotroph Pyrolobus fumarii type strain (1A).</title>
        <authorList>
            <person name="Anderson I."/>
            <person name="Goker M."/>
            <person name="Nolan M."/>
            <person name="Lucas S."/>
            <person name="Hammon N."/>
            <person name="Deshpande S."/>
            <person name="Cheng J.F."/>
            <person name="Tapia R."/>
            <person name="Han C."/>
            <person name="Goodwin L."/>
            <person name="Pitluck S."/>
            <person name="Huntemann M."/>
            <person name="Liolios K."/>
            <person name="Ivanova N."/>
            <person name="Pagani I."/>
            <person name="Mavromatis K."/>
            <person name="Ovchinikova G."/>
            <person name="Pati A."/>
            <person name="Chen A."/>
            <person name="Palaniappan K."/>
            <person name="Land M."/>
            <person name="Hauser L."/>
            <person name="Brambilla E.M."/>
            <person name="Huber H."/>
            <person name="Yasawong M."/>
            <person name="Rohde M."/>
            <person name="Spring S."/>
            <person name="Abt B."/>
            <person name="Sikorski J."/>
            <person name="Wirth R."/>
            <person name="Detter J.C."/>
            <person name="Woyke T."/>
            <person name="Bristow J."/>
            <person name="Eisen J.A."/>
            <person name="Markowitz V."/>
            <person name="Hugenholtz P."/>
            <person name="Kyrpides N.C."/>
            <person name="Klenk H.P."/>
            <person name="Lapidus A."/>
        </authorList>
    </citation>
    <scope>NUCLEOTIDE SEQUENCE [LARGE SCALE GENOMIC DNA]</scope>
    <source>
        <strain evidence="3">DSM 11204 / 1A</strain>
    </source>
</reference>
<evidence type="ECO:0000256" key="1">
    <source>
        <dbReference type="SAM" id="Phobius"/>
    </source>
</evidence>
<accession>G0EFP7</accession>
<dbReference type="GO" id="GO:0016787">
    <property type="term" value="F:hydrolase activity"/>
    <property type="evidence" value="ECO:0007669"/>
    <property type="project" value="UniProtKB-KW"/>
</dbReference>
<dbReference type="eggNOG" id="arCOG01744">
    <property type="taxonomic scope" value="Archaea"/>
</dbReference>
<dbReference type="HOGENOM" id="CLU_1718279_0_0_2"/>
<dbReference type="GeneID" id="25394822"/>
<dbReference type="AlphaFoldDB" id="G0EFP7"/>
<feature type="transmembrane region" description="Helical" evidence="1">
    <location>
        <begin position="55"/>
        <end position="77"/>
    </location>
</feature>